<accession>A0A126ZXP5</accession>
<dbReference type="GO" id="GO:0005829">
    <property type="term" value="C:cytosol"/>
    <property type="evidence" value="ECO:0007669"/>
    <property type="project" value="TreeGrafter"/>
</dbReference>
<evidence type="ECO:0000313" key="4">
    <source>
        <dbReference type="Proteomes" id="UP000070134"/>
    </source>
</evidence>
<comment type="cofactor">
    <cofactor evidence="2">
        <name>[2Fe-2S] cluster</name>
        <dbReference type="ChEBI" id="CHEBI:190135"/>
    </cofactor>
</comment>
<dbReference type="InterPro" id="IPR036390">
    <property type="entry name" value="WH_DNA-bd_sf"/>
</dbReference>
<dbReference type="RefSeq" id="WP_066495181.1">
    <property type="nucleotide sequence ID" value="NZ_BJMO01000022.1"/>
</dbReference>
<evidence type="ECO:0000256" key="2">
    <source>
        <dbReference type="ARBA" id="ARBA00034078"/>
    </source>
</evidence>
<evidence type="ECO:0000256" key="1">
    <source>
        <dbReference type="ARBA" id="ARBA00023125"/>
    </source>
</evidence>
<reference evidence="3 4" key="1">
    <citation type="submission" date="2016-02" db="EMBL/GenBank/DDBJ databases">
        <title>Complete genome of Sinomonas atrocyanea KCTC 3377.</title>
        <authorList>
            <person name="Kim K.M."/>
        </authorList>
    </citation>
    <scope>NUCLEOTIDE SEQUENCE [LARGE SCALE GENOMIC DNA]</scope>
    <source>
        <strain evidence="3 4">KCTC 3377</strain>
    </source>
</reference>
<dbReference type="KEGG" id="satk:SA2016_0643"/>
<protein>
    <submittedName>
        <fullName evidence="3">BadM/Rrf2 family transcriptional regulator</fullName>
    </submittedName>
</protein>
<dbReference type="STRING" id="37927.SA2016_0643"/>
<dbReference type="EMBL" id="CP014518">
    <property type="protein sequence ID" value="AMM31334.1"/>
    <property type="molecule type" value="Genomic_DNA"/>
</dbReference>
<organism evidence="3 4">
    <name type="scientific">Sinomonas atrocyanea</name>
    <dbReference type="NCBI Taxonomy" id="37927"/>
    <lineage>
        <taxon>Bacteria</taxon>
        <taxon>Bacillati</taxon>
        <taxon>Actinomycetota</taxon>
        <taxon>Actinomycetes</taxon>
        <taxon>Micrococcales</taxon>
        <taxon>Micrococcaceae</taxon>
        <taxon>Sinomonas</taxon>
    </lineage>
</organism>
<dbReference type="Proteomes" id="UP000070134">
    <property type="component" value="Chromosome"/>
</dbReference>
<gene>
    <name evidence="3" type="ORF">SA2016_0643</name>
</gene>
<sequence>MRMTAFEDVSLRALMLLAANDSGVPLATRTIAEGVGTPYNHVSKAVLRLRELGYLESTRGRAGGVQLSAKGRSATVGSVLRDLDTRADLADCETANGTCPLNFQCGLRGALRRAREAFYRELDGVVVASLPHERQMAPMLMQIGLRPPAA</sequence>
<keyword evidence="1" id="KW-0238">DNA-binding</keyword>
<dbReference type="InterPro" id="IPR036388">
    <property type="entry name" value="WH-like_DNA-bd_sf"/>
</dbReference>
<dbReference type="PROSITE" id="PS51197">
    <property type="entry name" value="HTH_RRF2_2"/>
    <property type="match status" value="1"/>
</dbReference>
<dbReference type="PROSITE" id="PS01332">
    <property type="entry name" value="HTH_RRF2_1"/>
    <property type="match status" value="1"/>
</dbReference>
<dbReference type="Gene3D" id="1.10.10.10">
    <property type="entry name" value="Winged helix-like DNA-binding domain superfamily/Winged helix DNA-binding domain"/>
    <property type="match status" value="1"/>
</dbReference>
<dbReference type="InterPro" id="IPR030489">
    <property type="entry name" value="TR_Rrf2-type_CS"/>
</dbReference>
<dbReference type="PATRIC" id="fig|37927.3.peg.661"/>
<dbReference type="AlphaFoldDB" id="A0A126ZXP5"/>
<evidence type="ECO:0000313" key="3">
    <source>
        <dbReference type="EMBL" id="AMM31334.1"/>
    </source>
</evidence>
<dbReference type="GO" id="GO:0003677">
    <property type="term" value="F:DNA binding"/>
    <property type="evidence" value="ECO:0007669"/>
    <property type="project" value="UniProtKB-KW"/>
</dbReference>
<dbReference type="InterPro" id="IPR000944">
    <property type="entry name" value="Tscrpt_reg_Rrf2"/>
</dbReference>
<dbReference type="PANTHER" id="PTHR33221:SF4">
    <property type="entry name" value="HTH-TYPE TRANSCRIPTIONAL REPRESSOR NSRR"/>
    <property type="match status" value="1"/>
</dbReference>
<dbReference type="SUPFAM" id="SSF46785">
    <property type="entry name" value="Winged helix' DNA-binding domain"/>
    <property type="match status" value="1"/>
</dbReference>
<proteinExistence type="predicted"/>
<dbReference type="OrthoDB" id="9795923at2"/>
<keyword evidence="4" id="KW-1185">Reference proteome</keyword>
<dbReference type="GO" id="GO:0003700">
    <property type="term" value="F:DNA-binding transcription factor activity"/>
    <property type="evidence" value="ECO:0007669"/>
    <property type="project" value="TreeGrafter"/>
</dbReference>
<name>A0A126ZXP5_9MICC</name>
<dbReference type="Pfam" id="PF02082">
    <property type="entry name" value="Rrf2"/>
    <property type="match status" value="1"/>
</dbReference>
<dbReference type="PANTHER" id="PTHR33221">
    <property type="entry name" value="WINGED HELIX-TURN-HELIX TRANSCRIPTIONAL REGULATOR, RRF2 FAMILY"/>
    <property type="match status" value="1"/>
</dbReference>